<accession>A0ABW3TGP0</accession>
<keyword evidence="1" id="KW-0812">Transmembrane</keyword>
<gene>
    <name evidence="2" type="ORF">ACFQ3C_16860</name>
</gene>
<dbReference type="RefSeq" id="WP_380794266.1">
    <property type="nucleotide sequence ID" value="NZ_JBHTKR010000007.1"/>
</dbReference>
<keyword evidence="1" id="KW-0472">Membrane</keyword>
<dbReference type="EMBL" id="JBHTKR010000007">
    <property type="protein sequence ID" value="MFD1196344.1"/>
    <property type="molecule type" value="Genomic_DNA"/>
</dbReference>
<evidence type="ECO:0000256" key="1">
    <source>
        <dbReference type="SAM" id="Phobius"/>
    </source>
</evidence>
<keyword evidence="3" id="KW-1185">Reference proteome</keyword>
<organism evidence="2 3">
    <name type="scientific">Seohaeicola saemankumensis</name>
    <dbReference type="NCBI Taxonomy" id="481181"/>
    <lineage>
        <taxon>Bacteria</taxon>
        <taxon>Pseudomonadati</taxon>
        <taxon>Pseudomonadota</taxon>
        <taxon>Alphaproteobacteria</taxon>
        <taxon>Rhodobacterales</taxon>
        <taxon>Roseobacteraceae</taxon>
        <taxon>Seohaeicola</taxon>
    </lineage>
</organism>
<proteinExistence type="predicted"/>
<reference evidence="3" key="1">
    <citation type="journal article" date="2019" name="Int. J. Syst. Evol. Microbiol.">
        <title>The Global Catalogue of Microorganisms (GCM) 10K type strain sequencing project: providing services to taxonomists for standard genome sequencing and annotation.</title>
        <authorList>
            <consortium name="The Broad Institute Genomics Platform"/>
            <consortium name="The Broad Institute Genome Sequencing Center for Infectious Disease"/>
            <person name="Wu L."/>
            <person name="Ma J."/>
        </authorList>
    </citation>
    <scope>NUCLEOTIDE SEQUENCE [LARGE SCALE GENOMIC DNA]</scope>
    <source>
        <strain evidence="3">CCUG 55328</strain>
    </source>
</reference>
<keyword evidence="1" id="KW-1133">Transmembrane helix</keyword>
<dbReference type="Proteomes" id="UP001597151">
    <property type="component" value="Unassembled WGS sequence"/>
</dbReference>
<feature type="transmembrane region" description="Helical" evidence="1">
    <location>
        <begin position="32"/>
        <end position="53"/>
    </location>
</feature>
<evidence type="ECO:0000313" key="3">
    <source>
        <dbReference type="Proteomes" id="UP001597151"/>
    </source>
</evidence>
<evidence type="ECO:0000313" key="2">
    <source>
        <dbReference type="EMBL" id="MFD1196344.1"/>
    </source>
</evidence>
<feature type="transmembrane region" description="Helical" evidence="1">
    <location>
        <begin position="7"/>
        <end position="26"/>
    </location>
</feature>
<name>A0ABW3TGP0_9RHOB</name>
<comment type="caution">
    <text evidence="2">The sequence shown here is derived from an EMBL/GenBank/DDBJ whole genome shotgun (WGS) entry which is preliminary data.</text>
</comment>
<sequence>MLRLGFILHLFIGATLAGVGVIAALGTGFDSLYPILGAALIGFLAAFPVTWFVTRKLYEGA</sequence>
<protein>
    <submittedName>
        <fullName evidence="2">CTP synthetase</fullName>
    </submittedName>
</protein>